<dbReference type="SUPFAM" id="SSF55856">
    <property type="entry name" value="Cytochrome b5-like heme/steroid binding domain"/>
    <property type="match status" value="1"/>
</dbReference>
<keyword evidence="3" id="KW-0349">Heme</keyword>
<dbReference type="Pfam" id="PF00173">
    <property type="entry name" value="Cyt-b5"/>
    <property type="match status" value="1"/>
</dbReference>
<organism evidence="13 14">
    <name type="scientific">Pseudozyma antarctica</name>
    <name type="common">Yeast</name>
    <name type="synonym">Candida antarctica</name>
    <dbReference type="NCBI Taxonomy" id="84753"/>
    <lineage>
        <taxon>Eukaryota</taxon>
        <taxon>Fungi</taxon>
        <taxon>Dikarya</taxon>
        <taxon>Basidiomycota</taxon>
        <taxon>Ustilaginomycotina</taxon>
        <taxon>Ustilaginomycetes</taxon>
        <taxon>Ustilaginales</taxon>
        <taxon>Ustilaginaceae</taxon>
        <taxon>Moesziomyces</taxon>
    </lineage>
</organism>
<dbReference type="PANTHER" id="PTHR19359:SF150">
    <property type="entry name" value="CYTOCHROME B5"/>
    <property type="match status" value="1"/>
</dbReference>
<proteinExistence type="inferred from homology"/>
<evidence type="ECO:0000256" key="3">
    <source>
        <dbReference type="ARBA" id="ARBA00022617"/>
    </source>
</evidence>
<dbReference type="EMBL" id="DF830084">
    <property type="protein sequence ID" value="GAK67166.1"/>
    <property type="molecule type" value="Genomic_DNA"/>
</dbReference>
<keyword evidence="6" id="KW-0256">Endoplasmic reticulum</keyword>
<keyword evidence="14" id="KW-1185">Reference proteome</keyword>
<keyword evidence="2" id="KW-0813">Transport</keyword>
<evidence type="ECO:0000256" key="9">
    <source>
        <dbReference type="ARBA" id="ARBA00023004"/>
    </source>
</evidence>
<dbReference type="PROSITE" id="PS50255">
    <property type="entry name" value="CYTOCHROME_B5_2"/>
    <property type="match status" value="1"/>
</dbReference>
<keyword evidence="10" id="KW-0472">Membrane</keyword>
<dbReference type="InterPro" id="IPR036400">
    <property type="entry name" value="Cyt_B5-like_heme/steroid_sf"/>
</dbReference>
<evidence type="ECO:0000256" key="4">
    <source>
        <dbReference type="ARBA" id="ARBA00022692"/>
    </source>
</evidence>
<dbReference type="GO" id="GO:0046872">
    <property type="term" value="F:metal ion binding"/>
    <property type="evidence" value="ECO:0007669"/>
    <property type="project" value="UniProtKB-KW"/>
</dbReference>
<dbReference type="GO" id="GO:0020037">
    <property type="term" value="F:heme binding"/>
    <property type="evidence" value="ECO:0007669"/>
    <property type="project" value="TreeGrafter"/>
</dbReference>
<evidence type="ECO:0000256" key="6">
    <source>
        <dbReference type="ARBA" id="ARBA00022824"/>
    </source>
</evidence>
<accession>A0A081CKH0</accession>
<evidence type="ECO:0000256" key="12">
    <source>
        <dbReference type="ARBA" id="ARBA00038168"/>
    </source>
</evidence>
<evidence type="ECO:0000256" key="10">
    <source>
        <dbReference type="ARBA" id="ARBA00023136"/>
    </source>
</evidence>
<dbReference type="InterPro" id="IPR001199">
    <property type="entry name" value="Cyt_B5-like_heme/steroid-bd"/>
</dbReference>
<evidence type="ECO:0000256" key="2">
    <source>
        <dbReference type="ARBA" id="ARBA00022448"/>
    </source>
</evidence>
<reference evidence="14" key="1">
    <citation type="journal article" date="2014" name="Genome Announc.">
        <title>Draft Genome Sequence of the Yeast Pseudozyma antarctica Type Strain JCM10317, a Producer of the Glycolipid Biosurfactants, Mannosylerythritol Lipids.</title>
        <authorList>
            <person name="Saika A."/>
            <person name="Koike H."/>
            <person name="Hori T."/>
            <person name="Fukuoka T."/>
            <person name="Sato S."/>
            <person name="Habe H."/>
            <person name="Kitamoto D."/>
            <person name="Morita T."/>
        </authorList>
    </citation>
    <scope>NUCLEOTIDE SEQUENCE [LARGE SCALE GENOMIC DNA]</scope>
    <source>
        <strain evidence="14">JCM 10317</strain>
    </source>
</reference>
<dbReference type="GeneID" id="26306302"/>
<comment type="similarity">
    <text evidence="12">Belongs to the cytochrome b5 family.</text>
</comment>
<dbReference type="InterPro" id="IPR050668">
    <property type="entry name" value="Cytochrome_b5"/>
</dbReference>
<dbReference type="GO" id="GO:0005789">
    <property type="term" value="C:endoplasmic reticulum membrane"/>
    <property type="evidence" value="ECO:0007669"/>
    <property type="project" value="UniProtKB-SubCell"/>
</dbReference>
<comment type="subcellular location">
    <subcellularLocation>
        <location evidence="1">Endoplasmic reticulum membrane</location>
        <topology evidence="1">Single-pass membrane protein</topology>
        <orientation evidence="1">Cytoplasmic side</orientation>
    </subcellularLocation>
    <subcellularLocation>
        <location evidence="11">Microsome membrane</location>
        <topology evidence="11">Single-pass membrane protein</topology>
        <orientation evidence="11">Cytoplasmic side</orientation>
    </subcellularLocation>
</comment>
<dbReference type="AlphaFoldDB" id="A0A081CKH0"/>
<name>A0A081CKH0_PSEA2</name>
<dbReference type="SMART" id="SM01117">
    <property type="entry name" value="Cyt-b5"/>
    <property type="match status" value="1"/>
</dbReference>
<dbReference type="PANTHER" id="PTHR19359">
    <property type="entry name" value="CYTOCHROME B5"/>
    <property type="match status" value="1"/>
</dbReference>
<evidence type="ECO:0000256" key="11">
    <source>
        <dbReference type="ARBA" id="ARBA00037877"/>
    </source>
</evidence>
<keyword evidence="4" id="KW-0812">Transmembrane</keyword>
<protein>
    <submittedName>
        <fullName evidence="13">Cytochrome b5 protein</fullName>
    </submittedName>
</protein>
<evidence type="ECO:0000313" key="14">
    <source>
        <dbReference type="Proteomes" id="UP000053758"/>
    </source>
</evidence>
<dbReference type="Proteomes" id="UP000053758">
    <property type="component" value="Unassembled WGS sequence"/>
</dbReference>
<evidence type="ECO:0000256" key="5">
    <source>
        <dbReference type="ARBA" id="ARBA00022723"/>
    </source>
</evidence>
<evidence type="ECO:0000256" key="1">
    <source>
        <dbReference type="ARBA" id="ARBA00004131"/>
    </source>
</evidence>
<keyword evidence="9" id="KW-0408">Iron</keyword>
<keyword evidence="5" id="KW-0479">Metal-binding</keyword>
<sequence>MYPSEACASLDILAQCLPVFHVQRTVSQKQGNFGAETPASLQISWEIVYQQRQVVLIFSLEPNPPGTPKPRYTPSHRNIMAEQELKEISKAELAKHNTKEDLWFIIYNKVYDVTKYQTEHPGGIDVLMQFAADDASEMSEATGHSDEARKKLDKLIVGQLPCEDQEDDVEVFHKVYPDTHNPDRKPLGKEFFALFLGLTGLVAFYTPSSITLVRINKSAVCCVLPPAPKPSPGIAQYQQIMRPSWF</sequence>
<dbReference type="OrthoDB" id="260519at2759"/>
<gene>
    <name evidence="13" type="ORF">PAN0_017d5392</name>
</gene>
<dbReference type="HOGENOM" id="CLU_1128930_0_0_1"/>
<keyword evidence="7" id="KW-0492">Microsome</keyword>
<evidence type="ECO:0000313" key="13">
    <source>
        <dbReference type="EMBL" id="GAK67166.1"/>
    </source>
</evidence>
<evidence type="ECO:0000256" key="8">
    <source>
        <dbReference type="ARBA" id="ARBA00022982"/>
    </source>
</evidence>
<dbReference type="RefSeq" id="XP_014654453.1">
    <property type="nucleotide sequence ID" value="XM_014798967.1"/>
</dbReference>
<dbReference type="PRINTS" id="PR00363">
    <property type="entry name" value="CYTOCHROMEB5"/>
</dbReference>
<dbReference type="Gene3D" id="3.10.120.10">
    <property type="entry name" value="Cytochrome b5-like heme/steroid binding domain"/>
    <property type="match status" value="1"/>
</dbReference>
<evidence type="ECO:0000256" key="7">
    <source>
        <dbReference type="ARBA" id="ARBA00022848"/>
    </source>
</evidence>
<keyword evidence="8" id="KW-0249">Electron transport</keyword>